<dbReference type="RefSeq" id="WP_204463878.1">
    <property type="nucleotide sequence ID" value="NZ_JAFBCV010000001.1"/>
</dbReference>
<evidence type="ECO:0000313" key="2">
    <source>
        <dbReference type="Proteomes" id="UP001179280"/>
    </source>
</evidence>
<protein>
    <recommendedName>
        <fullName evidence="3">Internalin A</fullName>
    </recommendedName>
</protein>
<keyword evidence="2" id="KW-1185">Reference proteome</keyword>
<dbReference type="Proteomes" id="UP001179280">
    <property type="component" value="Unassembled WGS sequence"/>
</dbReference>
<proteinExistence type="predicted"/>
<evidence type="ECO:0000313" key="1">
    <source>
        <dbReference type="EMBL" id="MBM7837090.1"/>
    </source>
</evidence>
<comment type="caution">
    <text evidence="1">The sequence shown here is derived from an EMBL/GenBank/DDBJ whole genome shotgun (WGS) entry which is preliminary data.</text>
</comment>
<dbReference type="InterPro" id="IPR032675">
    <property type="entry name" value="LRR_dom_sf"/>
</dbReference>
<evidence type="ECO:0008006" key="3">
    <source>
        <dbReference type="Google" id="ProtNLM"/>
    </source>
</evidence>
<organism evidence="1 2">
    <name type="scientific">Shouchella xiaoxiensis</name>
    <dbReference type="NCBI Taxonomy" id="766895"/>
    <lineage>
        <taxon>Bacteria</taxon>
        <taxon>Bacillati</taxon>
        <taxon>Bacillota</taxon>
        <taxon>Bacilli</taxon>
        <taxon>Bacillales</taxon>
        <taxon>Bacillaceae</taxon>
        <taxon>Shouchella</taxon>
    </lineage>
</organism>
<reference evidence="1" key="1">
    <citation type="submission" date="2021-01" db="EMBL/GenBank/DDBJ databases">
        <title>Genomic Encyclopedia of Type Strains, Phase IV (KMG-IV): sequencing the most valuable type-strain genomes for metagenomic binning, comparative biology and taxonomic classification.</title>
        <authorList>
            <person name="Goeker M."/>
        </authorList>
    </citation>
    <scope>NUCLEOTIDE SEQUENCE</scope>
    <source>
        <strain evidence="1">DSM 21943</strain>
    </source>
</reference>
<dbReference type="SUPFAM" id="SSF52058">
    <property type="entry name" value="L domain-like"/>
    <property type="match status" value="1"/>
</dbReference>
<gene>
    <name evidence="1" type="ORF">JOC54_000321</name>
</gene>
<accession>A0ABS2SQJ6</accession>
<name>A0ABS2SQJ6_9BACI</name>
<dbReference type="EMBL" id="JAFBCV010000001">
    <property type="protein sequence ID" value="MBM7837090.1"/>
    <property type="molecule type" value="Genomic_DNA"/>
</dbReference>
<dbReference type="Gene3D" id="3.80.10.10">
    <property type="entry name" value="Ribonuclease Inhibitor"/>
    <property type="match status" value="1"/>
</dbReference>
<sequence length="283" mass="32394">MREEVYRIYNDMSTCIKEIREKNICAISINEAFYSGSTLEYLKEIPSVTKLHIVSSKLMDFSALHYLPQLEQLLLDVDLKQPFDLTGLPLKKLALNWSKDVRGIETLVHLEELRLSQYKPASYTLSELKALSKLSVLELTGGSIRSLKGLDQFKQLRHLSLASIKTLRTFSLLEGENQNVSEVWIEGCKSIEDLADLHQLRELRKLGLTQVGKVPSIQFIKKMKQLTYFAFLESEIVDGDLTPCLGVNDVQFDEKAWYSHSNASFRKANGRVKAENQRARRRV</sequence>